<reference evidence="23" key="1">
    <citation type="submission" date="2021-05" db="EMBL/GenBank/DDBJ databases">
        <authorList>
            <person name="Alioto T."/>
            <person name="Alioto T."/>
            <person name="Gomez Garrido J."/>
        </authorList>
    </citation>
    <scope>NUCLEOTIDE SEQUENCE</scope>
</reference>
<evidence type="ECO:0000256" key="6">
    <source>
        <dbReference type="ARBA" id="ARBA00022490"/>
    </source>
</evidence>
<dbReference type="InterPro" id="IPR029071">
    <property type="entry name" value="Ubiquitin-like_domsf"/>
</dbReference>
<dbReference type="Pfam" id="PF17978">
    <property type="entry name" value="zf-RING_14"/>
    <property type="match status" value="1"/>
</dbReference>
<dbReference type="InterPro" id="IPR054694">
    <property type="entry name" value="Parkin-like_IBR"/>
</dbReference>
<evidence type="ECO:0000256" key="17">
    <source>
        <dbReference type="ARBA" id="ARBA00029442"/>
    </source>
</evidence>
<comment type="function">
    <text evidence="19">Functions within a multiprotein E3 ubiquitin ligase complex, catalyzing the covalent attachment of ubiquitin moieties onto substrate proteins.</text>
</comment>
<dbReference type="Gene3D" id="2.20.25.20">
    <property type="match status" value="1"/>
</dbReference>
<dbReference type="UniPathway" id="UPA00143"/>
<dbReference type="GO" id="GO:0016567">
    <property type="term" value="P:protein ubiquitination"/>
    <property type="evidence" value="ECO:0007669"/>
    <property type="project" value="UniProtKB-UniRule"/>
</dbReference>
<dbReference type="InterPro" id="IPR047534">
    <property type="entry name" value="BRcat_RBR_parkin"/>
</dbReference>
<dbReference type="GO" id="GO:0005739">
    <property type="term" value="C:mitochondrion"/>
    <property type="evidence" value="ECO:0007669"/>
    <property type="project" value="UniProtKB-SubCell"/>
</dbReference>
<evidence type="ECO:0000313" key="23">
    <source>
        <dbReference type="EMBL" id="CAG6613768.1"/>
    </source>
</evidence>
<comment type="pathway">
    <text evidence="4 19">Protein modification; protein ubiquitination.</text>
</comment>
<evidence type="ECO:0000256" key="19">
    <source>
        <dbReference type="PIRNR" id="PIRNR037880"/>
    </source>
</evidence>
<dbReference type="PROSITE" id="PS51873">
    <property type="entry name" value="TRIAD"/>
    <property type="match status" value="1"/>
</dbReference>
<feature type="domain" description="RING-type" evidence="22">
    <location>
        <begin position="250"/>
        <end position="480"/>
    </location>
</feature>
<keyword evidence="7" id="KW-0597">Phosphoprotein</keyword>
<evidence type="ECO:0000256" key="10">
    <source>
        <dbReference type="ARBA" id="ARBA00022737"/>
    </source>
</evidence>
<evidence type="ECO:0000256" key="12">
    <source>
        <dbReference type="ARBA" id="ARBA00022786"/>
    </source>
</evidence>
<dbReference type="SUPFAM" id="SSF57850">
    <property type="entry name" value="RING/U-box"/>
    <property type="match status" value="2"/>
</dbReference>
<dbReference type="CDD" id="cd16627">
    <property type="entry name" value="RING-HC_RBR_parkin"/>
    <property type="match status" value="1"/>
</dbReference>
<name>A0A8D8LRY3_9HEMI</name>
<evidence type="ECO:0000256" key="15">
    <source>
        <dbReference type="ARBA" id="ARBA00023006"/>
    </source>
</evidence>
<dbReference type="Pfam" id="PF00240">
    <property type="entry name" value="ubiquitin"/>
    <property type="match status" value="1"/>
</dbReference>
<dbReference type="InterPro" id="IPR047536">
    <property type="entry name" value="Rcat_RBR_parkin"/>
</dbReference>
<dbReference type="GO" id="GO:0009893">
    <property type="term" value="P:positive regulation of metabolic process"/>
    <property type="evidence" value="ECO:0007669"/>
    <property type="project" value="UniProtKB-ARBA"/>
</dbReference>
<comment type="subunit">
    <text evidence="19">Forms an E3 ubiquitin ligase complex.</text>
</comment>
<dbReference type="PANTHER" id="PTHR11685">
    <property type="entry name" value="RBR FAMILY RING FINGER AND IBR DOMAIN-CONTAINING"/>
    <property type="match status" value="1"/>
</dbReference>
<keyword evidence="16 19" id="KW-0496">Mitochondrion</keyword>
<keyword evidence="9 19" id="KW-0479">Metal-binding</keyword>
<sequence>MDTVLGYIMSLINGILHLFWISRKPDNSLMINIKSNTGNTVCINLDPNADIKNVKEIVAPKLGLKYEEVKIIFAGKELEDTTMIADCDLGQQSILHAVKSSPENNKIIQSKPMNSTLTDFHIQELDEDAVTIARSASPELPTDEQPPTLPPPKAHFYVYCNYECKSLQTGKLRVRCAHCDSGAVVVDRDPQSWSDVLSPQQISCYCTEPDCETGPVSWAKFYFKCSNHTSPSIDKLEQCLPLSLVTSNVRKIPCLACTDVCDPVLIFPCPESHVTCVPCFILYVTSRLRERNFRLHPEYGYTLPCPAGCPDSLISGTHHFKLLSSELYAQYQRFATEDFVLRNGGVLCPIPGCGAGIFPDGAGEGCNRIGCVECGFVFCRTCLQGAHIGPCDTERTSQDGMGAGGGEAYAVDPTRASQARWDDASQVTIKVSTKPCPSCRTATERAGGCMHMICTRCSFPWCWVCQVEWSRECMGSHWFG</sequence>
<evidence type="ECO:0000256" key="4">
    <source>
        <dbReference type="ARBA" id="ARBA00004906"/>
    </source>
</evidence>
<dbReference type="GO" id="GO:0005829">
    <property type="term" value="C:cytosol"/>
    <property type="evidence" value="ECO:0007669"/>
    <property type="project" value="UniProtKB-SubCell"/>
</dbReference>
<dbReference type="InterPro" id="IPR047535">
    <property type="entry name" value="RING-HC_RBR_parkin"/>
</dbReference>
<keyword evidence="12 19" id="KW-0833">Ubl conjugation pathway</keyword>
<evidence type="ECO:0000259" key="21">
    <source>
        <dbReference type="PROSITE" id="PS50053"/>
    </source>
</evidence>
<evidence type="ECO:0000256" key="2">
    <source>
        <dbReference type="ARBA" id="ARBA00004173"/>
    </source>
</evidence>
<keyword evidence="13 19" id="KW-0862">Zinc</keyword>
<dbReference type="PIRSF" id="PIRSF037880">
    <property type="entry name" value="Parkin"/>
    <property type="match status" value="1"/>
</dbReference>
<dbReference type="InterPro" id="IPR000626">
    <property type="entry name" value="Ubiquitin-like_dom"/>
</dbReference>
<evidence type="ECO:0000256" key="18">
    <source>
        <dbReference type="ARBA" id="ARBA00029536"/>
    </source>
</evidence>
<keyword evidence="11" id="KW-0863">Zinc-finger</keyword>
<dbReference type="GO" id="GO:0008270">
    <property type="term" value="F:zinc ion binding"/>
    <property type="evidence" value="ECO:0007669"/>
    <property type="project" value="UniProtKB-KW"/>
</dbReference>
<dbReference type="SMART" id="SM00213">
    <property type="entry name" value="UBQ"/>
    <property type="match status" value="1"/>
</dbReference>
<dbReference type="Pfam" id="PF17976">
    <property type="entry name" value="zf-RING_12"/>
    <property type="match status" value="1"/>
</dbReference>
<dbReference type="InterPro" id="IPR041170">
    <property type="entry name" value="Znf-RING_14"/>
</dbReference>
<evidence type="ECO:0000256" key="11">
    <source>
        <dbReference type="ARBA" id="ARBA00022771"/>
    </source>
</evidence>
<dbReference type="GO" id="GO:0006914">
    <property type="term" value="P:autophagy"/>
    <property type="evidence" value="ECO:0007669"/>
    <property type="project" value="UniProtKB-UniRule"/>
</dbReference>
<dbReference type="GO" id="GO:0061630">
    <property type="term" value="F:ubiquitin protein ligase activity"/>
    <property type="evidence" value="ECO:0007669"/>
    <property type="project" value="UniProtKB-EC"/>
</dbReference>
<evidence type="ECO:0000256" key="9">
    <source>
        <dbReference type="ARBA" id="ARBA00022723"/>
    </source>
</evidence>
<evidence type="ECO:0000256" key="3">
    <source>
        <dbReference type="ARBA" id="ARBA00004514"/>
    </source>
</evidence>
<dbReference type="InterPro" id="IPR002867">
    <property type="entry name" value="IBR_dom"/>
</dbReference>
<keyword evidence="10" id="KW-0677">Repeat</keyword>
<dbReference type="CDD" id="cd20357">
    <property type="entry name" value="Rcat_RBR_parkin"/>
    <property type="match status" value="1"/>
</dbReference>
<dbReference type="SMART" id="SM00647">
    <property type="entry name" value="IBR"/>
    <property type="match status" value="2"/>
</dbReference>
<dbReference type="Gene3D" id="1.20.120.1750">
    <property type="match status" value="1"/>
</dbReference>
<dbReference type="CDD" id="cd21382">
    <property type="entry name" value="RING0_parkin"/>
    <property type="match status" value="1"/>
</dbReference>
<keyword evidence="14 19" id="KW-0832">Ubl conjugation</keyword>
<dbReference type="CDD" id="cd20340">
    <property type="entry name" value="BRcat_RBR_parkin"/>
    <property type="match status" value="1"/>
</dbReference>
<dbReference type="EMBL" id="HBUF01028480">
    <property type="protein sequence ID" value="CAG6613768.1"/>
    <property type="molecule type" value="Transcribed_RNA"/>
</dbReference>
<feature type="domain" description="Ubiquitin-like" evidence="21">
    <location>
        <begin position="29"/>
        <end position="104"/>
    </location>
</feature>
<dbReference type="SUPFAM" id="SSF54236">
    <property type="entry name" value="Ubiquitin-like"/>
    <property type="match status" value="1"/>
</dbReference>
<keyword evidence="8" id="KW-0808">Transferase</keyword>
<evidence type="ECO:0000259" key="22">
    <source>
        <dbReference type="PROSITE" id="PS51873"/>
    </source>
</evidence>
<dbReference type="EC" id="2.3.2.31" evidence="5 19"/>
<evidence type="ECO:0000256" key="1">
    <source>
        <dbReference type="ARBA" id="ARBA00001798"/>
    </source>
</evidence>
<evidence type="ECO:0000256" key="7">
    <source>
        <dbReference type="ARBA" id="ARBA00022553"/>
    </source>
</evidence>
<dbReference type="AlphaFoldDB" id="A0A8D8LRY3"/>
<keyword evidence="15 19" id="KW-0072">Autophagy</keyword>
<dbReference type="InterPro" id="IPR041565">
    <property type="entry name" value="Parkin_Znf-RING"/>
</dbReference>
<dbReference type="InterPro" id="IPR031127">
    <property type="entry name" value="E3_UB_ligase_RBR"/>
</dbReference>
<proteinExistence type="inferred from homology"/>
<accession>A0A8D8LRY3</accession>
<dbReference type="Pfam" id="PF22605">
    <property type="entry name" value="IBR_2"/>
    <property type="match status" value="1"/>
</dbReference>
<dbReference type="InterPro" id="IPR003977">
    <property type="entry name" value="Parkin"/>
</dbReference>
<feature type="active site" evidence="20">
    <location>
        <position position="449"/>
    </location>
</feature>
<dbReference type="Gene3D" id="3.10.20.90">
    <property type="entry name" value="Phosphatidylinositol 3-kinase Catalytic Subunit, Chain A, domain 1"/>
    <property type="match status" value="1"/>
</dbReference>
<comment type="similarity">
    <text evidence="17 19">Belongs to the RBR family. Parkin subfamily.</text>
</comment>
<evidence type="ECO:0000256" key="8">
    <source>
        <dbReference type="ARBA" id="ARBA00022679"/>
    </source>
</evidence>
<evidence type="ECO:0000256" key="14">
    <source>
        <dbReference type="ARBA" id="ARBA00022843"/>
    </source>
</evidence>
<comment type="catalytic activity">
    <reaction evidence="1 19">
        <text>[E2 ubiquitin-conjugating enzyme]-S-ubiquitinyl-L-cysteine + [acceptor protein]-L-lysine = [E2 ubiquitin-conjugating enzyme]-L-cysteine + [acceptor protein]-N(6)-ubiquitinyl-L-lysine.</text>
        <dbReference type="EC" id="2.3.2.31"/>
    </reaction>
</comment>
<keyword evidence="6" id="KW-0963">Cytoplasm</keyword>
<dbReference type="InterPro" id="IPR044066">
    <property type="entry name" value="TRIAD_supradom"/>
</dbReference>
<evidence type="ECO:0000256" key="16">
    <source>
        <dbReference type="ARBA" id="ARBA00023128"/>
    </source>
</evidence>
<evidence type="ECO:0000256" key="20">
    <source>
        <dbReference type="PIRSR" id="PIRSR037880-1"/>
    </source>
</evidence>
<comment type="subcellular location">
    <subcellularLocation>
        <location evidence="3">Cytoplasm</location>
        <location evidence="3">Cytosol</location>
    </subcellularLocation>
    <subcellularLocation>
        <location evidence="2 19">Mitochondrion</location>
    </subcellularLocation>
</comment>
<dbReference type="FunFam" id="1.20.120.1750:FF:000009">
    <property type="entry name" value="E3 ubiquitin-protein ligase parkin"/>
    <property type="match status" value="1"/>
</dbReference>
<dbReference type="GO" id="GO:0000151">
    <property type="term" value="C:ubiquitin ligase complex"/>
    <property type="evidence" value="ECO:0007669"/>
    <property type="project" value="UniProtKB-UniRule"/>
</dbReference>
<dbReference type="PROSITE" id="PS50053">
    <property type="entry name" value="UBIQUITIN_2"/>
    <property type="match status" value="1"/>
</dbReference>
<organism evidence="23">
    <name type="scientific">Cacopsylla melanoneura</name>
    <dbReference type="NCBI Taxonomy" id="428564"/>
    <lineage>
        <taxon>Eukaryota</taxon>
        <taxon>Metazoa</taxon>
        <taxon>Ecdysozoa</taxon>
        <taxon>Arthropoda</taxon>
        <taxon>Hexapoda</taxon>
        <taxon>Insecta</taxon>
        <taxon>Pterygota</taxon>
        <taxon>Neoptera</taxon>
        <taxon>Paraneoptera</taxon>
        <taxon>Hemiptera</taxon>
        <taxon>Sternorrhyncha</taxon>
        <taxon>Psylloidea</taxon>
        <taxon>Psyllidae</taxon>
        <taxon>Psyllinae</taxon>
        <taxon>Cacopsylla</taxon>
    </lineage>
</organism>
<evidence type="ECO:0000256" key="5">
    <source>
        <dbReference type="ARBA" id="ARBA00012251"/>
    </source>
</evidence>
<dbReference type="EMBL" id="HBUF01028481">
    <property type="protein sequence ID" value="CAG6613769.1"/>
    <property type="molecule type" value="Transcribed_RNA"/>
</dbReference>
<protein>
    <recommendedName>
        <fullName evidence="18 19">E3 ubiquitin-protein ligase parkin</fullName>
        <ecNumber evidence="5 19">2.3.2.31</ecNumber>
    </recommendedName>
</protein>
<evidence type="ECO:0000256" key="13">
    <source>
        <dbReference type="ARBA" id="ARBA00022833"/>
    </source>
</evidence>
<dbReference type="PRINTS" id="PR01475">
    <property type="entry name" value="PARKIN"/>
</dbReference>